<dbReference type="EMBL" id="BAABDD010000029">
    <property type="protein sequence ID" value="GAA3759702.1"/>
    <property type="molecule type" value="Genomic_DNA"/>
</dbReference>
<protein>
    <recommendedName>
        <fullName evidence="3">ACT domain-containing protein</fullName>
    </recommendedName>
</protein>
<feature type="domain" description="ACT" evidence="3">
    <location>
        <begin position="107"/>
        <end position="183"/>
    </location>
</feature>
<accession>A0ABP7G9A4</accession>
<keyword evidence="5" id="KW-1185">Reference proteome</keyword>
<feature type="transmembrane region" description="Helical" evidence="2">
    <location>
        <begin position="66"/>
        <end position="86"/>
    </location>
</feature>
<evidence type="ECO:0000259" key="3">
    <source>
        <dbReference type="PROSITE" id="PS51671"/>
    </source>
</evidence>
<feature type="region of interest" description="Disordered" evidence="1">
    <location>
        <begin position="6"/>
        <end position="26"/>
    </location>
</feature>
<dbReference type="PROSITE" id="PS51671">
    <property type="entry name" value="ACT"/>
    <property type="match status" value="1"/>
</dbReference>
<reference evidence="5" key="1">
    <citation type="journal article" date="2019" name="Int. J. Syst. Evol. Microbiol.">
        <title>The Global Catalogue of Microorganisms (GCM) 10K type strain sequencing project: providing services to taxonomists for standard genome sequencing and annotation.</title>
        <authorList>
            <consortium name="The Broad Institute Genomics Platform"/>
            <consortium name="The Broad Institute Genome Sequencing Center for Infectious Disease"/>
            <person name="Wu L."/>
            <person name="Ma J."/>
        </authorList>
    </citation>
    <scope>NUCLEOTIDE SEQUENCE [LARGE SCALE GENOMIC DNA]</scope>
    <source>
        <strain evidence="5">JCM 17137</strain>
    </source>
</reference>
<name>A0ABP7G9A4_9ACTN</name>
<dbReference type="Proteomes" id="UP001500908">
    <property type="component" value="Unassembled WGS sequence"/>
</dbReference>
<feature type="region of interest" description="Disordered" evidence="1">
    <location>
        <begin position="278"/>
        <end position="297"/>
    </location>
</feature>
<gene>
    <name evidence="4" type="ORF">GCM10022402_42030</name>
</gene>
<dbReference type="InterPro" id="IPR045865">
    <property type="entry name" value="ACT-like_dom_sf"/>
</dbReference>
<sequence length="297" mass="31398">MQCQQVTLTDMRQSRIDRSTPSQRTVPETRRNTFLNTELRELAGLFLVAGAAHIFVVALGHQTYGGPLLIGLGIVVICAALGYRWWRHNRTASELTTTHSGDERLWRIRVEVRDVPGGLAPVTARLARLGVDIRFVQIHPGYTDVVDEFLASAPASVTPEELAAAVTRAGGRDPVIQPADIHELSDTTSRTLALVSGLISAPATLPAALRGLSGAREVTTRPAPPNGMGADDIAGSVMCLSAPDGGVLVLNRDGIAFTQVEFARCRALADVAAQLSGARNASNANGGSRPAAPEGTE</sequence>
<keyword evidence="2" id="KW-0472">Membrane</keyword>
<keyword evidence="2" id="KW-0812">Transmembrane</keyword>
<evidence type="ECO:0000313" key="5">
    <source>
        <dbReference type="Proteomes" id="UP001500908"/>
    </source>
</evidence>
<evidence type="ECO:0000256" key="1">
    <source>
        <dbReference type="SAM" id="MobiDB-lite"/>
    </source>
</evidence>
<organism evidence="4 5">
    <name type="scientific">Salinactinospora qingdaonensis</name>
    <dbReference type="NCBI Taxonomy" id="702744"/>
    <lineage>
        <taxon>Bacteria</taxon>
        <taxon>Bacillati</taxon>
        <taxon>Actinomycetota</taxon>
        <taxon>Actinomycetes</taxon>
        <taxon>Streptosporangiales</taxon>
        <taxon>Nocardiopsidaceae</taxon>
        <taxon>Salinactinospora</taxon>
    </lineage>
</organism>
<proteinExistence type="predicted"/>
<evidence type="ECO:0000256" key="2">
    <source>
        <dbReference type="SAM" id="Phobius"/>
    </source>
</evidence>
<feature type="transmembrane region" description="Helical" evidence="2">
    <location>
        <begin position="42"/>
        <end position="60"/>
    </location>
</feature>
<dbReference type="InterPro" id="IPR002912">
    <property type="entry name" value="ACT_dom"/>
</dbReference>
<evidence type="ECO:0000313" key="4">
    <source>
        <dbReference type="EMBL" id="GAA3759702.1"/>
    </source>
</evidence>
<dbReference type="SUPFAM" id="SSF55021">
    <property type="entry name" value="ACT-like"/>
    <property type="match status" value="1"/>
</dbReference>
<comment type="caution">
    <text evidence="4">The sequence shown here is derived from an EMBL/GenBank/DDBJ whole genome shotgun (WGS) entry which is preliminary data.</text>
</comment>
<keyword evidence="2" id="KW-1133">Transmembrane helix</keyword>